<evidence type="ECO:0000256" key="2">
    <source>
        <dbReference type="ARBA" id="ARBA00022448"/>
    </source>
</evidence>
<evidence type="ECO:0000256" key="3">
    <source>
        <dbReference type="ARBA" id="ARBA00022729"/>
    </source>
</evidence>
<comment type="caution">
    <text evidence="5">The sequence shown here is derived from an EMBL/GenBank/DDBJ whole genome shotgun (WGS) entry which is preliminary data.</text>
</comment>
<dbReference type="Pfam" id="PF13416">
    <property type="entry name" value="SBP_bac_8"/>
    <property type="match status" value="1"/>
</dbReference>
<keyword evidence="2" id="KW-0813">Transport</keyword>
<sequence length="351" mass="38397">MSRNIKGSALILVPLLALTGCAGLFGEKNTEQGDRTTLTFASYGGPLQDQQIIAWEEPYMELHDNVDFINTSPSDPAQIQAMVEAGKPTWDVADISPYFATEFCGVYLEELDLNIDRSQFEEETIGECGMPAERFGLLFLYNIDTYGDAPPTRTADFFDLEKFPGKRALTSSPRDGMLETALLASGVAPDDLYPLDVDRALETWEGVRDDTIFAANNGALLQLIVDGQVDMALIVTGRAAAAIEEGANFAPVWDTTVTNYAVLVVPKGSPNKEEAMRFIEFATSVEPAAEFAELSTTAPSNLEAVPEYTELQSMLDVFGPANTGSRVAMDATWWSQNYSEMTDRFNTWLAG</sequence>
<evidence type="ECO:0000313" key="6">
    <source>
        <dbReference type="Proteomes" id="UP001501591"/>
    </source>
</evidence>
<reference evidence="6" key="1">
    <citation type="journal article" date="2019" name="Int. J. Syst. Evol. Microbiol.">
        <title>The Global Catalogue of Microorganisms (GCM) 10K type strain sequencing project: providing services to taxonomists for standard genome sequencing and annotation.</title>
        <authorList>
            <consortium name="The Broad Institute Genomics Platform"/>
            <consortium name="The Broad Institute Genome Sequencing Center for Infectious Disease"/>
            <person name="Wu L."/>
            <person name="Ma J."/>
        </authorList>
    </citation>
    <scope>NUCLEOTIDE SEQUENCE [LARGE SCALE GENOMIC DNA]</scope>
    <source>
        <strain evidence="6">JCM 17024</strain>
    </source>
</reference>
<dbReference type="EMBL" id="BAABCP010000002">
    <property type="protein sequence ID" value="GAA3949035.1"/>
    <property type="molecule type" value="Genomic_DNA"/>
</dbReference>
<protein>
    <submittedName>
        <fullName evidence="5">ABC transporter substrate-binding protein</fullName>
    </submittedName>
</protein>
<dbReference type="PANTHER" id="PTHR30006">
    <property type="entry name" value="THIAMINE-BINDING PERIPLASMIC PROTEIN-RELATED"/>
    <property type="match status" value="1"/>
</dbReference>
<dbReference type="PROSITE" id="PS51257">
    <property type="entry name" value="PROKAR_LIPOPROTEIN"/>
    <property type="match status" value="1"/>
</dbReference>
<dbReference type="SUPFAM" id="SSF53850">
    <property type="entry name" value="Periplasmic binding protein-like II"/>
    <property type="match status" value="1"/>
</dbReference>
<evidence type="ECO:0000256" key="4">
    <source>
        <dbReference type="ARBA" id="ARBA00022764"/>
    </source>
</evidence>
<evidence type="ECO:0000256" key="1">
    <source>
        <dbReference type="ARBA" id="ARBA00004418"/>
    </source>
</evidence>
<dbReference type="PANTHER" id="PTHR30006:SF3">
    <property type="entry name" value="THIAMINE-BINDING PERIPLASMIC PROTEIN"/>
    <property type="match status" value="1"/>
</dbReference>
<organism evidence="5 6">
    <name type="scientific">Microbacterium soli</name>
    <dbReference type="NCBI Taxonomy" id="446075"/>
    <lineage>
        <taxon>Bacteria</taxon>
        <taxon>Bacillati</taxon>
        <taxon>Actinomycetota</taxon>
        <taxon>Actinomycetes</taxon>
        <taxon>Micrococcales</taxon>
        <taxon>Microbacteriaceae</taxon>
        <taxon>Microbacterium</taxon>
    </lineage>
</organism>
<dbReference type="Proteomes" id="UP001501591">
    <property type="component" value="Unassembled WGS sequence"/>
</dbReference>
<evidence type="ECO:0000313" key="5">
    <source>
        <dbReference type="EMBL" id="GAA3949035.1"/>
    </source>
</evidence>
<keyword evidence="4" id="KW-0574">Periplasm</keyword>
<proteinExistence type="predicted"/>
<keyword evidence="3" id="KW-0732">Signal</keyword>
<accession>A0ABP7NN56</accession>
<gene>
    <name evidence="5" type="ORF">GCM10022383_28510</name>
</gene>
<dbReference type="InterPro" id="IPR006059">
    <property type="entry name" value="SBP"/>
</dbReference>
<comment type="subcellular location">
    <subcellularLocation>
        <location evidence="1">Periplasm</location>
    </subcellularLocation>
</comment>
<dbReference type="Gene3D" id="3.40.190.10">
    <property type="entry name" value="Periplasmic binding protein-like II"/>
    <property type="match status" value="2"/>
</dbReference>
<name>A0ABP7NN56_9MICO</name>
<keyword evidence="6" id="KW-1185">Reference proteome</keyword>